<dbReference type="InterPro" id="IPR019468">
    <property type="entry name" value="AdenyloSucc_lyase_C"/>
</dbReference>
<name>A0A1W1WYI1_9BACT</name>
<evidence type="ECO:0000256" key="11">
    <source>
        <dbReference type="NCBIfam" id="TIGR00928"/>
    </source>
</evidence>
<dbReference type="Gene3D" id="1.10.40.30">
    <property type="entry name" value="Fumarase/aspartase (C-terminal domain)"/>
    <property type="match status" value="1"/>
</dbReference>
<dbReference type="AlphaFoldDB" id="A0A1W1WYI1"/>
<dbReference type="FunFam" id="1.10.40.30:FF:000007">
    <property type="entry name" value="Adenylosuccinate lyase"/>
    <property type="match status" value="1"/>
</dbReference>
<reference evidence="14 15" key="1">
    <citation type="submission" date="2017-04" db="EMBL/GenBank/DDBJ databases">
        <authorList>
            <person name="Afonso C.L."/>
            <person name="Miller P.J."/>
            <person name="Scott M.A."/>
            <person name="Spackman E."/>
            <person name="Goraichik I."/>
            <person name="Dimitrov K.M."/>
            <person name="Suarez D.L."/>
            <person name="Swayne D.E."/>
        </authorList>
    </citation>
    <scope>NUCLEOTIDE SEQUENCE [LARGE SCALE GENOMIC DNA]</scope>
    <source>
        <strain evidence="14 15">DSM 13146</strain>
    </source>
</reference>
<dbReference type="SMART" id="SM00998">
    <property type="entry name" value="ADSL_C"/>
    <property type="match status" value="1"/>
</dbReference>
<dbReference type="UniPathway" id="UPA00074">
    <property type="reaction ID" value="UER00132"/>
</dbReference>
<dbReference type="Pfam" id="PF10397">
    <property type="entry name" value="ADSL_C"/>
    <property type="match status" value="1"/>
</dbReference>
<protein>
    <recommendedName>
        <fullName evidence="5 11">Adenylosuccinate lyase</fullName>
        <shortName evidence="12">ASL</shortName>
        <ecNumber evidence="4 11">4.3.2.2</ecNumber>
    </recommendedName>
    <alternativeName>
        <fullName evidence="9 12">Adenylosuccinase</fullName>
    </alternativeName>
</protein>
<dbReference type="SUPFAM" id="SSF48557">
    <property type="entry name" value="L-aspartase-like"/>
    <property type="match status" value="1"/>
</dbReference>
<evidence type="ECO:0000256" key="5">
    <source>
        <dbReference type="ARBA" id="ARBA00017058"/>
    </source>
</evidence>
<dbReference type="InterPro" id="IPR020557">
    <property type="entry name" value="Fumarate_lyase_CS"/>
</dbReference>
<evidence type="ECO:0000256" key="12">
    <source>
        <dbReference type="RuleBase" id="RU361172"/>
    </source>
</evidence>
<comment type="similarity">
    <text evidence="3 12">Belongs to the lyase 1 family. Adenylosuccinate lyase subfamily.</text>
</comment>
<comment type="pathway">
    <text evidence="1 12">Purine metabolism; IMP biosynthesis via de novo pathway; 5-amino-1-(5-phospho-D-ribosyl)imidazole-4-carboxamide from 5-amino-1-(5-phospho-D-ribosyl)imidazole-4-carboxylate: step 2/2.</text>
</comment>
<dbReference type="GO" id="GO:0004018">
    <property type="term" value="F:N6-(1,2-dicarboxyethyl)AMP AMP-lyase (fumarate-forming) activity"/>
    <property type="evidence" value="ECO:0007669"/>
    <property type="project" value="UniProtKB-UniRule"/>
</dbReference>
<organism evidence="14 15">
    <name type="scientific">Desulfacinum hydrothermale DSM 13146</name>
    <dbReference type="NCBI Taxonomy" id="1121390"/>
    <lineage>
        <taxon>Bacteria</taxon>
        <taxon>Pseudomonadati</taxon>
        <taxon>Thermodesulfobacteriota</taxon>
        <taxon>Syntrophobacteria</taxon>
        <taxon>Syntrophobacterales</taxon>
        <taxon>Syntrophobacteraceae</taxon>
        <taxon>Desulfacinum</taxon>
    </lineage>
</organism>
<dbReference type="CDD" id="cd01360">
    <property type="entry name" value="Adenylsuccinate_lyase_1"/>
    <property type="match status" value="1"/>
</dbReference>
<evidence type="ECO:0000256" key="10">
    <source>
        <dbReference type="ARBA" id="ARBA00049115"/>
    </source>
</evidence>
<dbReference type="EC" id="4.3.2.2" evidence="4 11"/>
<dbReference type="GO" id="GO:0006189">
    <property type="term" value="P:'de novo' IMP biosynthetic process"/>
    <property type="evidence" value="ECO:0007669"/>
    <property type="project" value="UniProtKB-UniPathway"/>
</dbReference>
<gene>
    <name evidence="14" type="ORF">SAMN02746041_00021</name>
</gene>
<dbReference type="STRING" id="1121390.SAMN02746041_00021"/>
<dbReference type="GO" id="GO:0044208">
    <property type="term" value="P:'de novo' AMP biosynthetic process"/>
    <property type="evidence" value="ECO:0007669"/>
    <property type="project" value="UniProtKB-UniPathway"/>
</dbReference>
<dbReference type="RefSeq" id="WP_084055517.1">
    <property type="nucleotide sequence ID" value="NZ_FWXF01000001.1"/>
</dbReference>
<dbReference type="InterPro" id="IPR004769">
    <property type="entry name" value="Pur_lyase"/>
</dbReference>
<dbReference type="PANTHER" id="PTHR43172">
    <property type="entry name" value="ADENYLOSUCCINATE LYASE"/>
    <property type="match status" value="1"/>
</dbReference>
<evidence type="ECO:0000256" key="9">
    <source>
        <dbReference type="ARBA" id="ARBA00030717"/>
    </source>
</evidence>
<keyword evidence="7 12" id="KW-0456">Lyase</keyword>
<evidence type="ECO:0000256" key="2">
    <source>
        <dbReference type="ARBA" id="ARBA00004734"/>
    </source>
</evidence>
<dbReference type="InterPro" id="IPR000362">
    <property type="entry name" value="Fumarate_lyase_fam"/>
</dbReference>
<keyword evidence="15" id="KW-1185">Reference proteome</keyword>
<dbReference type="GO" id="GO:0005829">
    <property type="term" value="C:cytosol"/>
    <property type="evidence" value="ECO:0007669"/>
    <property type="project" value="TreeGrafter"/>
</dbReference>
<evidence type="ECO:0000256" key="1">
    <source>
        <dbReference type="ARBA" id="ARBA00004706"/>
    </source>
</evidence>
<feature type="domain" description="Adenylosuccinate lyase C-terminal" evidence="13">
    <location>
        <begin position="349"/>
        <end position="429"/>
    </location>
</feature>
<dbReference type="FunFam" id="1.10.275.10:FF:000006">
    <property type="entry name" value="Adenylosuccinate lyase"/>
    <property type="match status" value="1"/>
</dbReference>
<keyword evidence="6 12" id="KW-0658">Purine biosynthesis</keyword>
<evidence type="ECO:0000313" key="14">
    <source>
        <dbReference type="EMBL" id="SMC16171.1"/>
    </source>
</evidence>
<comment type="pathway">
    <text evidence="2 12">Purine metabolism; AMP biosynthesis via de novo pathway; AMP from IMP: step 2/2.</text>
</comment>
<proteinExistence type="inferred from homology"/>
<evidence type="ECO:0000256" key="8">
    <source>
        <dbReference type="ARBA" id="ARBA00024477"/>
    </source>
</evidence>
<comment type="catalytic activity">
    <reaction evidence="10">
        <text>N(6)-(1,2-dicarboxyethyl)-AMP = fumarate + AMP</text>
        <dbReference type="Rhea" id="RHEA:16853"/>
        <dbReference type="ChEBI" id="CHEBI:29806"/>
        <dbReference type="ChEBI" id="CHEBI:57567"/>
        <dbReference type="ChEBI" id="CHEBI:456215"/>
        <dbReference type="EC" id="4.3.2.2"/>
    </reaction>
    <physiologicalReaction direction="left-to-right" evidence="10">
        <dbReference type="Rhea" id="RHEA:16854"/>
    </physiologicalReaction>
</comment>
<dbReference type="InterPro" id="IPR022761">
    <property type="entry name" value="Fumarate_lyase_N"/>
</dbReference>
<dbReference type="Gene3D" id="1.10.275.10">
    <property type="entry name" value="Fumarase/aspartase (N-terminal domain)"/>
    <property type="match status" value="1"/>
</dbReference>
<dbReference type="FunFam" id="1.20.200.10:FF:000008">
    <property type="entry name" value="Adenylosuccinate lyase"/>
    <property type="match status" value="1"/>
</dbReference>
<dbReference type="Pfam" id="PF00206">
    <property type="entry name" value="Lyase_1"/>
    <property type="match status" value="1"/>
</dbReference>
<comment type="catalytic activity">
    <reaction evidence="8">
        <text>(2S)-2-[5-amino-1-(5-phospho-beta-D-ribosyl)imidazole-4-carboxamido]succinate = 5-amino-1-(5-phospho-beta-D-ribosyl)imidazole-4-carboxamide + fumarate</text>
        <dbReference type="Rhea" id="RHEA:23920"/>
        <dbReference type="ChEBI" id="CHEBI:29806"/>
        <dbReference type="ChEBI" id="CHEBI:58443"/>
        <dbReference type="ChEBI" id="CHEBI:58475"/>
        <dbReference type="EC" id="4.3.2.2"/>
    </reaction>
    <physiologicalReaction direction="left-to-right" evidence="8">
        <dbReference type="Rhea" id="RHEA:23921"/>
    </physiologicalReaction>
</comment>
<dbReference type="Gene3D" id="1.20.200.10">
    <property type="entry name" value="Fumarase/aspartase (Central domain)"/>
    <property type="match status" value="1"/>
</dbReference>
<evidence type="ECO:0000256" key="6">
    <source>
        <dbReference type="ARBA" id="ARBA00022755"/>
    </source>
</evidence>
<sequence length="431" mass="49246">MIQRYTRPEMGRIWTQENKYRKWLDVELAVCEARAERGEIPPEAMDQIRRKAAFSVERIDEIEQETQHDVIAFLTCVAEHVGPASRFIHQGLTSSDVLDTANALLFKEASERLLDDMDRLLEVLKRRAFQFKDTVMMGRSHGIHAEPVTFGLKWALWYAEMQRNRARLERAAETMRVGKISGAVGTYANIDPDIEKRVCRRLGLEPAPVSTQVIQRDRYAEFFTTLAIIGASIEKIAVEIRHLQRTEVREAEEYFAPGQKGSSAMPHKRNPIASENLSGLARVLRGNALAAMENVALWHERDISHSSVERVIGPDSTILLDYMLNRLTRVLDKLVAYPENMRRNMEITGGLLYSQRVLLALVNKGLTREDAYRLVQRNAMSVWNEGGNLKDRLKADPEVAAHLSEGELEKLFDLGYYLKHVDTIFRQVFGE</sequence>
<dbReference type="PRINTS" id="PR00145">
    <property type="entry name" value="ARGSUCLYASE"/>
</dbReference>
<dbReference type="NCBIfam" id="TIGR00928">
    <property type="entry name" value="purB"/>
    <property type="match status" value="1"/>
</dbReference>
<dbReference type="PANTHER" id="PTHR43172:SF1">
    <property type="entry name" value="ADENYLOSUCCINATE LYASE"/>
    <property type="match status" value="1"/>
</dbReference>
<dbReference type="UniPathway" id="UPA00075">
    <property type="reaction ID" value="UER00336"/>
</dbReference>
<dbReference type="EMBL" id="FWXF01000001">
    <property type="protein sequence ID" value="SMC16171.1"/>
    <property type="molecule type" value="Genomic_DNA"/>
</dbReference>
<evidence type="ECO:0000259" key="13">
    <source>
        <dbReference type="SMART" id="SM00998"/>
    </source>
</evidence>
<dbReference type="PROSITE" id="PS00163">
    <property type="entry name" value="FUMARATE_LYASES"/>
    <property type="match status" value="1"/>
</dbReference>
<dbReference type="Proteomes" id="UP000192783">
    <property type="component" value="Unassembled WGS sequence"/>
</dbReference>
<dbReference type="GO" id="GO:0070626">
    <property type="term" value="F:(S)-2-(5-amino-1-(5-phospho-D-ribosyl)imidazole-4-carboxamido) succinate lyase (fumarate-forming) activity"/>
    <property type="evidence" value="ECO:0007669"/>
    <property type="project" value="TreeGrafter"/>
</dbReference>
<evidence type="ECO:0000256" key="4">
    <source>
        <dbReference type="ARBA" id="ARBA00012339"/>
    </source>
</evidence>
<dbReference type="PRINTS" id="PR00149">
    <property type="entry name" value="FUMRATELYASE"/>
</dbReference>
<dbReference type="OrthoDB" id="9768878at2"/>
<evidence type="ECO:0000313" key="15">
    <source>
        <dbReference type="Proteomes" id="UP000192783"/>
    </source>
</evidence>
<dbReference type="InterPro" id="IPR008948">
    <property type="entry name" value="L-Aspartase-like"/>
</dbReference>
<accession>A0A1W1WYI1</accession>
<dbReference type="InterPro" id="IPR024083">
    <property type="entry name" value="Fumarase/histidase_N"/>
</dbReference>
<evidence type="ECO:0000256" key="3">
    <source>
        <dbReference type="ARBA" id="ARBA00008273"/>
    </source>
</evidence>
<evidence type="ECO:0000256" key="7">
    <source>
        <dbReference type="ARBA" id="ARBA00023239"/>
    </source>
</evidence>